<keyword evidence="3" id="KW-1185">Reference proteome</keyword>
<organism evidence="2 3">
    <name type="scientific">Actinomadura alba</name>
    <dbReference type="NCBI Taxonomy" id="406431"/>
    <lineage>
        <taxon>Bacteria</taxon>
        <taxon>Bacillati</taxon>
        <taxon>Actinomycetota</taxon>
        <taxon>Actinomycetes</taxon>
        <taxon>Streptosporangiales</taxon>
        <taxon>Thermomonosporaceae</taxon>
        <taxon>Actinomadura</taxon>
    </lineage>
</organism>
<dbReference type="SUPFAM" id="SSF55620">
    <property type="entry name" value="Tetrahydrobiopterin biosynthesis enzymes-like"/>
    <property type="match status" value="1"/>
</dbReference>
<comment type="caution">
    <text evidence="2">The sequence shown here is derived from an EMBL/GenBank/DDBJ whole genome shotgun (WGS) entry which is preliminary data.</text>
</comment>
<accession>A0ABR7LX39</accession>
<gene>
    <name evidence="2" type="ORF">HKK74_27675</name>
</gene>
<dbReference type="Gene3D" id="3.30.1130.10">
    <property type="match status" value="1"/>
</dbReference>
<evidence type="ECO:0000259" key="1">
    <source>
        <dbReference type="Pfam" id="PF01227"/>
    </source>
</evidence>
<dbReference type="Proteomes" id="UP000805614">
    <property type="component" value="Unassembled WGS sequence"/>
</dbReference>
<sequence>MMGIATRLTRLLTTPAGVVIEADHTCMTLRGVQAPGSRTVTSTLLGILRDESLPRGEFFARTGS</sequence>
<protein>
    <submittedName>
        <fullName evidence="2">GTP cyclohydrolase I</fullName>
    </submittedName>
</protein>
<reference evidence="2 3" key="1">
    <citation type="submission" date="2020-06" db="EMBL/GenBank/DDBJ databases">
        <title>Actinomadura xiongansis sp. nov., isolated from soil of Baiyangdian.</title>
        <authorList>
            <person name="Zhang X."/>
        </authorList>
    </citation>
    <scope>NUCLEOTIDE SEQUENCE [LARGE SCALE GENOMIC DNA]</scope>
    <source>
        <strain evidence="2 3">HBUM206468</strain>
    </source>
</reference>
<proteinExistence type="predicted"/>
<feature type="domain" description="GTP cyclohydrolase I" evidence="1">
    <location>
        <begin position="4"/>
        <end position="60"/>
    </location>
</feature>
<dbReference type="InterPro" id="IPR043133">
    <property type="entry name" value="GTP-CH-I_C/QueF"/>
</dbReference>
<evidence type="ECO:0000313" key="2">
    <source>
        <dbReference type="EMBL" id="MBC6469248.1"/>
    </source>
</evidence>
<dbReference type="RefSeq" id="WP_187246299.1">
    <property type="nucleotide sequence ID" value="NZ_BAAAOK010000040.1"/>
</dbReference>
<dbReference type="InterPro" id="IPR020602">
    <property type="entry name" value="GTP_CycHdrlase_I_dom"/>
</dbReference>
<name>A0ABR7LX39_9ACTN</name>
<dbReference type="Pfam" id="PF01227">
    <property type="entry name" value="GTP_cyclohydroI"/>
    <property type="match status" value="1"/>
</dbReference>
<evidence type="ECO:0000313" key="3">
    <source>
        <dbReference type="Proteomes" id="UP000805614"/>
    </source>
</evidence>
<dbReference type="EMBL" id="JABVEC010000025">
    <property type="protein sequence ID" value="MBC6469248.1"/>
    <property type="molecule type" value="Genomic_DNA"/>
</dbReference>